<dbReference type="Pfam" id="PF13476">
    <property type="entry name" value="AAA_23"/>
    <property type="match status" value="1"/>
</dbReference>
<feature type="coiled-coil region" evidence="1">
    <location>
        <begin position="223"/>
        <end position="317"/>
    </location>
</feature>
<dbReference type="Gene3D" id="3.40.50.300">
    <property type="entry name" value="P-loop containing nucleotide triphosphate hydrolases"/>
    <property type="match status" value="2"/>
</dbReference>
<feature type="coiled-coil region" evidence="1">
    <location>
        <begin position="515"/>
        <end position="563"/>
    </location>
</feature>
<dbReference type="Pfam" id="PF13558">
    <property type="entry name" value="SbcC_Walker_B"/>
    <property type="match status" value="1"/>
</dbReference>
<gene>
    <name evidence="1" type="primary">sbcC</name>
    <name evidence="3" type="ORF">WG68_12280</name>
</gene>
<evidence type="ECO:0000313" key="3">
    <source>
        <dbReference type="EMBL" id="KKO45195.1"/>
    </source>
</evidence>
<dbReference type="GO" id="GO:0004519">
    <property type="term" value="F:endonuclease activity"/>
    <property type="evidence" value="ECO:0007669"/>
    <property type="project" value="UniProtKB-KW"/>
</dbReference>
<comment type="function">
    <text evidence="1">SbcCD cleaves DNA hairpin structures. These structures can inhibit DNA replication and are intermediates in certain DNA recombination reactions. The complex acts as a 3'-&gt;5' double strand exonuclease that can open hairpins. It also has a 5' single-strand endonuclease activity.</text>
</comment>
<dbReference type="GO" id="GO:0006310">
    <property type="term" value="P:DNA recombination"/>
    <property type="evidence" value="ECO:0007669"/>
    <property type="project" value="UniProtKB-KW"/>
</dbReference>
<dbReference type="EMBL" id="LAHO01000011">
    <property type="protein sequence ID" value="KKO45195.1"/>
    <property type="molecule type" value="Genomic_DNA"/>
</dbReference>
<organism evidence="3 4">
    <name type="scientific">Arsukibacterium ikkense</name>
    <dbReference type="NCBI Taxonomy" id="336831"/>
    <lineage>
        <taxon>Bacteria</taxon>
        <taxon>Pseudomonadati</taxon>
        <taxon>Pseudomonadota</taxon>
        <taxon>Gammaproteobacteria</taxon>
        <taxon>Chromatiales</taxon>
        <taxon>Chromatiaceae</taxon>
        <taxon>Arsukibacterium</taxon>
    </lineage>
</organism>
<keyword evidence="1" id="KW-0378">Hydrolase</keyword>
<feature type="domain" description="Rad50/SbcC-type AAA" evidence="2">
    <location>
        <begin position="6"/>
        <end position="231"/>
    </location>
</feature>
<evidence type="ECO:0000313" key="4">
    <source>
        <dbReference type="Proteomes" id="UP000034228"/>
    </source>
</evidence>
<proteinExistence type="inferred from homology"/>
<keyword evidence="4" id="KW-1185">Reference proteome</keyword>
<dbReference type="RefSeq" id="WP_046557983.1">
    <property type="nucleotide sequence ID" value="NZ_LAHO01000011.1"/>
</dbReference>
<dbReference type="STRING" id="336831.WG68_12280"/>
<keyword evidence="1" id="KW-0255">Endonuclease</keyword>
<dbReference type="InterPro" id="IPR027417">
    <property type="entry name" value="P-loop_NTPase"/>
</dbReference>
<comment type="similarity">
    <text evidence="1">Belongs to the SMC family. SbcC subfamily.</text>
</comment>
<feature type="coiled-coil region" evidence="1">
    <location>
        <begin position="681"/>
        <end position="708"/>
    </location>
</feature>
<dbReference type="GO" id="GO:0006260">
    <property type="term" value="P:DNA replication"/>
    <property type="evidence" value="ECO:0007669"/>
    <property type="project" value="UniProtKB-KW"/>
</dbReference>
<feature type="coiled-coil region" evidence="1">
    <location>
        <begin position="368"/>
        <end position="466"/>
    </location>
</feature>
<dbReference type="InterPro" id="IPR038729">
    <property type="entry name" value="Rad50/SbcC_AAA"/>
</dbReference>
<dbReference type="PATRIC" id="fig|336831.14.peg.1685"/>
<dbReference type="OrthoDB" id="9795626at2"/>
<evidence type="ECO:0000256" key="1">
    <source>
        <dbReference type="RuleBase" id="RU363070"/>
    </source>
</evidence>
<dbReference type="InterPro" id="IPR004592">
    <property type="entry name" value="SbcC_gammaproteobac_type"/>
</dbReference>
<dbReference type="GO" id="GO:0004527">
    <property type="term" value="F:exonuclease activity"/>
    <property type="evidence" value="ECO:0007669"/>
    <property type="project" value="UniProtKB-KW"/>
</dbReference>
<keyword evidence="1" id="KW-0235">DNA replication</keyword>
<keyword evidence="1" id="KW-0540">Nuclease</keyword>
<comment type="caution">
    <text evidence="3">The sequence shown here is derived from an EMBL/GenBank/DDBJ whole genome shotgun (WGS) entry which is preliminary data.</text>
</comment>
<protein>
    <recommendedName>
        <fullName evidence="1">Nuclease SbcCD subunit C</fullName>
    </recommendedName>
</protein>
<keyword evidence="1" id="KW-0233">DNA recombination</keyword>
<accession>A0A0M2V6B4</accession>
<dbReference type="NCBIfam" id="TIGR00618">
    <property type="entry name" value="sbcc"/>
    <property type="match status" value="1"/>
</dbReference>
<feature type="coiled-coil region" evidence="1">
    <location>
        <begin position="591"/>
        <end position="628"/>
    </location>
</feature>
<dbReference type="PANTHER" id="PTHR32114">
    <property type="entry name" value="ABC TRANSPORTER ABCH.3"/>
    <property type="match status" value="1"/>
</dbReference>
<sequence>MKILAVRLQNLNSLRGEWLVDFRQPPFDSTSLFAIVGPTGAGKTTILDAICLALYHQTPRLKTSPTSNELMSRHSSECLAEVEFEVAGQGYRAFWSQRRARGQTDGNLQPAKVELARLDGTILAEKTNEKLKLITELTGLDFGRFTKSMLLAQGSFAAFLNADANERAELLEELTGTDIYGRISEQVFSDAREHKTALELLQAKASATALLSAEQQLVLKAELAQLKSQLAAQQSAVSQQRQLLQWCQQVSAAELALQQSQLEAADLNRQQQQQQPKLDRLQRHQPASKLAPLFQALQQTQQRQQQLITEQQQLQADIEAASIRQANTLWQGWQCLAGQQQHSLQQQQQLVQQQQDIEQQQSGLAATLQQQSTEHDQLQQQLARLTQGNDAAALRQQQQQQQQRLYQLQQAQRLLGQQLKRQQQLAELQQLLTDKQQQLAPLADELTTLRQRFKSLNEQIADKKQLLAQQQLIMQLSEHRANLQPEQPCPLCGSIEHPAVSEYQQLDDSAMAKQLAEKETELNKIQMQGEAARTRQAELNTETAQLQRQLGLQQTELEELKSQLQPLLQGVIEPAEQSDSSVIAQALSAHYHQLEQQLAASGQQLQQLEQQQQQLQQLVAKQQLAERQQTELAHQQAMLAQQQQVLTEQLKARSSELAQWQQQWQALQQQPPQQQPAPPDLAAVNRQLQQVQQQLQHAQGQQQVLQRQLTQTSVDMQQATLQWQQALAVSEFNDEAAFLAALLSDAELSELTVLQQQLQQAEVASRRLLADRQQRYEELTRQQLTAEPPAQLQLQLQQLEQQVQHLSEQQGRLQHQLSSDQQQRVAQQSLLAQIAAAEQHLALWQRLNSLIGSADGAKYRRFAQGLTLQQLVVLANRQLQLLHNRYQLARHPSAELELQVLDTWQADVARDTKTLSGGESFLVSLALALALSDLVSSKTSIDSLFLDEGFGTLDADTLESALAVLDQLNASGKMIGIISHVEALKQRVPVQIIVEKQQGLGYSQIRISQ</sequence>
<name>A0A0M2V6B4_9GAMM</name>
<keyword evidence="1 3" id="KW-0269">Exonuclease</keyword>
<dbReference type="GO" id="GO:0016887">
    <property type="term" value="F:ATP hydrolysis activity"/>
    <property type="evidence" value="ECO:0007669"/>
    <property type="project" value="InterPro"/>
</dbReference>
<dbReference type="PANTHER" id="PTHR32114:SF2">
    <property type="entry name" value="ABC TRANSPORTER ABCH.3"/>
    <property type="match status" value="1"/>
</dbReference>
<reference evidence="3 4" key="1">
    <citation type="submission" date="2015-03" db="EMBL/GenBank/DDBJ databases">
        <title>Draft genome sequences of two protease-producing strains of Arsukibacterium isolated from two cold and alkaline environments.</title>
        <authorList>
            <person name="Lylloff J.E."/>
            <person name="Skov L.B."/>
            <person name="Jepsen M."/>
            <person name="Hallin P.F."/>
            <person name="Sorensen S.J."/>
            <person name="Stougaard P."/>
            <person name="Glaring M.A."/>
        </authorList>
    </citation>
    <scope>NUCLEOTIDE SEQUENCE [LARGE SCALE GENOMIC DNA]</scope>
    <source>
        <strain evidence="3 4">GCM72</strain>
    </source>
</reference>
<dbReference type="AlphaFoldDB" id="A0A0M2V6B4"/>
<feature type="coiled-coil region" evidence="1">
    <location>
        <begin position="751"/>
        <end position="816"/>
    </location>
</feature>
<dbReference type="SUPFAM" id="SSF52540">
    <property type="entry name" value="P-loop containing nucleoside triphosphate hydrolases"/>
    <property type="match status" value="1"/>
</dbReference>
<evidence type="ECO:0000259" key="2">
    <source>
        <dbReference type="Pfam" id="PF13476"/>
    </source>
</evidence>
<dbReference type="GO" id="GO:0006302">
    <property type="term" value="P:double-strand break repair"/>
    <property type="evidence" value="ECO:0007669"/>
    <property type="project" value="InterPro"/>
</dbReference>
<dbReference type="NCBIfam" id="NF007600">
    <property type="entry name" value="PRK10246.1"/>
    <property type="match status" value="1"/>
</dbReference>
<dbReference type="Proteomes" id="UP000034228">
    <property type="component" value="Unassembled WGS sequence"/>
</dbReference>
<comment type="subunit">
    <text evidence="1">Heterodimer of SbcC and SbcD.</text>
</comment>
<keyword evidence="1" id="KW-0175">Coiled coil</keyword>